<evidence type="ECO:0000313" key="1">
    <source>
        <dbReference type="EMBL" id="MBX67881.1"/>
    </source>
</evidence>
<reference evidence="1" key="1">
    <citation type="submission" date="2018-02" db="EMBL/GenBank/DDBJ databases">
        <title>Rhizophora mucronata_Transcriptome.</title>
        <authorList>
            <person name="Meera S.P."/>
            <person name="Sreeshan A."/>
            <person name="Augustine A."/>
        </authorList>
    </citation>
    <scope>NUCLEOTIDE SEQUENCE</scope>
    <source>
        <tissue evidence="1">Leaf</tissue>
    </source>
</reference>
<proteinExistence type="predicted"/>
<sequence length="77" mass="9064">MSWRFRHTKLCDQSPTILTAHELWLSLPNVDGDPPIKNAPTVKPVRAARERKRFQRMKAHCLSVGHYCYCCWRLNVK</sequence>
<accession>A0A2P2QLQ4</accession>
<dbReference type="AlphaFoldDB" id="A0A2P2QLQ4"/>
<organism evidence="1">
    <name type="scientific">Rhizophora mucronata</name>
    <name type="common">Asiatic mangrove</name>
    <dbReference type="NCBI Taxonomy" id="61149"/>
    <lineage>
        <taxon>Eukaryota</taxon>
        <taxon>Viridiplantae</taxon>
        <taxon>Streptophyta</taxon>
        <taxon>Embryophyta</taxon>
        <taxon>Tracheophyta</taxon>
        <taxon>Spermatophyta</taxon>
        <taxon>Magnoliopsida</taxon>
        <taxon>eudicotyledons</taxon>
        <taxon>Gunneridae</taxon>
        <taxon>Pentapetalae</taxon>
        <taxon>rosids</taxon>
        <taxon>fabids</taxon>
        <taxon>Malpighiales</taxon>
        <taxon>Rhizophoraceae</taxon>
        <taxon>Rhizophora</taxon>
    </lineage>
</organism>
<dbReference type="EMBL" id="GGEC01087397">
    <property type="protein sequence ID" value="MBX67881.1"/>
    <property type="molecule type" value="Transcribed_RNA"/>
</dbReference>
<name>A0A2P2QLQ4_RHIMU</name>
<protein>
    <submittedName>
        <fullName evidence="1">Uncharacterized protein</fullName>
    </submittedName>
</protein>